<dbReference type="InterPro" id="IPR003313">
    <property type="entry name" value="AraC-bd"/>
</dbReference>
<dbReference type="SUPFAM" id="SSF53807">
    <property type="entry name" value="Helical backbone' metal receptor"/>
    <property type="match status" value="1"/>
</dbReference>
<sequence length="538" mass="63200">MNNLFVQNNWTDILLDMEKIKKSNKRKNDHIITKYFELVFIKEGKGDITIDGKTYIFNKNNIVFIPPEKIYSLAFTENSSVDYYQLSFHIYKKEPVTNKAFLIDKKTLSYLPIKMLYEENEIIPLVEELYAIFTKKDEMSVFLQRALLERIFFNLLKYSKPKSKKDTRMAIEETREYIDKYFDKKITIDSLAQKADLSAKYYSEVFKKEYGIGVIEYLTSVRLNKAKELLIKTEKNICTIAKIVGYSDEFYLSRKFKQSVGISPSLYRKKRKFKIASYDFSTTGHLIALNIVPFAAPLHPKWTSSYYQNYSSDIIVHLNAFRKHTNWEENIAKLKEADPDIIMAADEISEKEKSALEKIAPLFLYSQTIKNWREQLIEIAVFLKMEKEAADWLKDYDTYAEVSAKELKRRVGNDTFLIVSVYKNSIFLNRSKTMLEVFYGDLRITPPQSEDQMKYNEQITMEELIALNPNHLFVNIRQDTETLEYWKEIINMPLWNTLEAVQRNKVYLISSDPWKEYSASAHLRVISYTKALLSGNST</sequence>
<dbReference type="InterPro" id="IPR002491">
    <property type="entry name" value="ABC_transptr_periplasmic_BD"/>
</dbReference>
<protein>
    <recommendedName>
        <fullName evidence="8">AraC family transcriptional regulator</fullName>
    </recommendedName>
</protein>
<evidence type="ECO:0000313" key="6">
    <source>
        <dbReference type="EMBL" id="PKG25417.1"/>
    </source>
</evidence>
<feature type="domain" description="HTH araC/xylS-type" evidence="4">
    <location>
        <begin position="172"/>
        <end position="270"/>
    </location>
</feature>
<dbReference type="InterPro" id="IPR037923">
    <property type="entry name" value="HTH-like"/>
</dbReference>
<keyword evidence="1" id="KW-0805">Transcription regulation</keyword>
<evidence type="ECO:0008006" key="8">
    <source>
        <dbReference type="Google" id="ProtNLM"/>
    </source>
</evidence>
<dbReference type="PANTHER" id="PTHR43280:SF28">
    <property type="entry name" value="HTH-TYPE TRANSCRIPTIONAL ACTIVATOR RHAS"/>
    <property type="match status" value="1"/>
</dbReference>
<name>A0A2N0Z7E2_9BACI</name>
<dbReference type="SUPFAM" id="SSF46689">
    <property type="entry name" value="Homeodomain-like"/>
    <property type="match status" value="2"/>
</dbReference>
<evidence type="ECO:0000256" key="2">
    <source>
        <dbReference type="ARBA" id="ARBA00023125"/>
    </source>
</evidence>
<dbReference type="GO" id="GO:0003700">
    <property type="term" value="F:DNA-binding transcription factor activity"/>
    <property type="evidence" value="ECO:0007669"/>
    <property type="project" value="InterPro"/>
</dbReference>
<dbReference type="InterPro" id="IPR014710">
    <property type="entry name" value="RmlC-like_jellyroll"/>
</dbReference>
<dbReference type="Gene3D" id="2.60.120.10">
    <property type="entry name" value="Jelly Rolls"/>
    <property type="match status" value="1"/>
</dbReference>
<dbReference type="EMBL" id="PISE01000003">
    <property type="protein sequence ID" value="PKG25417.1"/>
    <property type="molecule type" value="Genomic_DNA"/>
</dbReference>
<keyword evidence="2" id="KW-0238">DNA-binding</keyword>
<evidence type="ECO:0000259" key="5">
    <source>
        <dbReference type="PROSITE" id="PS50983"/>
    </source>
</evidence>
<dbReference type="Gene3D" id="3.40.50.1980">
    <property type="entry name" value="Nitrogenase molybdenum iron protein domain"/>
    <property type="match status" value="2"/>
</dbReference>
<dbReference type="Pfam" id="PF01497">
    <property type="entry name" value="Peripla_BP_2"/>
    <property type="match status" value="1"/>
</dbReference>
<organism evidence="6 7">
    <name type="scientific">Niallia nealsonii</name>
    <dbReference type="NCBI Taxonomy" id="115979"/>
    <lineage>
        <taxon>Bacteria</taxon>
        <taxon>Bacillati</taxon>
        <taxon>Bacillota</taxon>
        <taxon>Bacilli</taxon>
        <taxon>Bacillales</taxon>
        <taxon>Bacillaceae</taxon>
        <taxon>Niallia</taxon>
    </lineage>
</organism>
<dbReference type="Proteomes" id="UP000233375">
    <property type="component" value="Unassembled WGS sequence"/>
</dbReference>
<dbReference type="SMART" id="SM00342">
    <property type="entry name" value="HTH_ARAC"/>
    <property type="match status" value="1"/>
</dbReference>
<dbReference type="OrthoDB" id="9807321at2"/>
<dbReference type="InterPro" id="IPR018060">
    <property type="entry name" value="HTH_AraC"/>
</dbReference>
<evidence type="ECO:0000256" key="1">
    <source>
        <dbReference type="ARBA" id="ARBA00023015"/>
    </source>
</evidence>
<dbReference type="PROSITE" id="PS01124">
    <property type="entry name" value="HTH_ARAC_FAMILY_2"/>
    <property type="match status" value="1"/>
</dbReference>
<dbReference type="SUPFAM" id="SSF51215">
    <property type="entry name" value="Regulatory protein AraC"/>
    <property type="match status" value="1"/>
</dbReference>
<gene>
    <name evidence="6" type="ORF">CWS01_00820</name>
</gene>
<dbReference type="InterPro" id="IPR009057">
    <property type="entry name" value="Homeodomain-like_sf"/>
</dbReference>
<dbReference type="GO" id="GO:0043565">
    <property type="term" value="F:sequence-specific DNA binding"/>
    <property type="evidence" value="ECO:0007669"/>
    <property type="project" value="InterPro"/>
</dbReference>
<proteinExistence type="predicted"/>
<dbReference type="Pfam" id="PF02311">
    <property type="entry name" value="AraC_binding"/>
    <property type="match status" value="1"/>
</dbReference>
<evidence type="ECO:0000259" key="4">
    <source>
        <dbReference type="PROSITE" id="PS01124"/>
    </source>
</evidence>
<dbReference type="PANTHER" id="PTHR43280">
    <property type="entry name" value="ARAC-FAMILY TRANSCRIPTIONAL REGULATOR"/>
    <property type="match status" value="1"/>
</dbReference>
<dbReference type="Gene3D" id="1.10.10.60">
    <property type="entry name" value="Homeodomain-like"/>
    <property type="match status" value="2"/>
</dbReference>
<keyword evidence="3" id="KW-0804">Transcription</keyword>
<comment type="caution">
    <text evidence="6">The sequence shown here is derived from an EMBL/GenBank/DDBJ whole genome shotgun (WGS) entry which is preliminary data.</text>
</comment>
<dbReference type="AlphaFoldDB" id="A0A2N0Z7E2"/>
<keyword evidence="7" id="KW-1185">Reference proteome</keyword>
<dbReference type="Pfam" id="PF12833">
    <property type="entry name" value="HTH_18"/>
    <property type="match status" value="1"/>
</dbReference>
<evidence type="ECO:0000256" key="3">
    <source>
        <dbReference type="ARBA" id="ARBA00023163"/>
    </source>
</evidence>
<accession>A0A2N0Z7E2</accession>
<dbReference type="RefSeq" id="WP_101175141.1">
    <property type="nucleotide sequence ID" value="NZ_PISE01000003.1"/>
</dbReference>
<dbReference type="PROSITE" id="PS50983">
    <property type="entry name" value="FE_B12_PBP"/>
    <property type="match status" value="1"/>
</dbReference>
<evidence type="ECO:0000313" key="7">
    <source>
        <dbReference type="Proteomes" id="UP000233375"/>
    </source>
</evidence>
<feature type="domain" description="Fe/B12 periplasmic-binding" evidence="5">
    <location>
        <begin position="274"/>
        <end position="537"/>
    </location>
</feature>
<reference evidence="6 7" key="1">
    <citation type="journal article" date="2003" name="Int. J. Syst. Evol. Microbiol.">
        <title>Bacillus nealsonii sp. nov., isolated from a spacecraft-assembly facility, whose spores are gamma-radiation resistant.</title>
        <authorList>
            <person name="Venkateswaran K."/>
            <person name="Kempf M."/>
            <person name="Chen F."/>
            <person name="Satomi M."/>
            <person name="Nicholson W."/>
            <person name="Kern R."/>
        </authorList>
    </citation>
    <scope>NUCLEOTIDE SEQUENCE [LARGE SCALE GENOMIC DNA]</scope>
    <source>
        <strain evidence="6 7">FO-92</strain>
    </source>
</reference>